<dbReference type="Proteomes" id="UP001604336">
    <property type="component" value="Unassembled WGS sequence"/>
</dbReference>
<dbReference type="AlphaFoldDB" id="A0ABD1Q496"/>
<evidence type="ECO:0000259" key="1">
    <source>
        <dbReference type="Pfam" id="PF01434"/>
    </source>
</evidence>
<keyword evidence="2" id="KW-0645">Protease</keyword>
<protein>
    <submittedName>
        <fullName evidence="2">ATP-dependent zinc metalloprotease FTSH 9</fullName>
    </submittedName>
</protein>
<keyword evidence="3" id="KW-1185">Reference proteome</keyword>
<proteinExistence type="predicted"/>
<name>A0ABD1Q496_9LAMI</name>
<accession>A0ABD1Q496</accession>
<dbReference type="EMBL" id="JBFOLK010000012">
    <property type="protein sequence ID" value="KAL2471017.1"/>
    <property type="molecule type" value="Genomic_DNA"/>
</dbReference>
<dbReference type="PANTHER" id="PTHR23076">
    <property type="entry name" value="METALLOPROTEASE M41 FTSH"/>
    <property type="match status" value="1"/>
</dbReference>
<dbReference type="Pfam" id="PF01434">
    <property type="entry name" value="Peptidase_M41"/>
    <property type="match status" value="1"/>
</dbReference>
<gene>
    <name evidence="2" type="ORF">Adt_39153</name>
</gene>
<dbReference type="InterPro" id="IPR037219">
    <property type="entry name" value="Peptidase_M41-like"/>
</dbReference>
<organism evidence="2 3">
    <name type="scientific">Abeliophyllum distichum</name>
    <dbReference type="NCBI Taxonomy" id="126358"/>
    <lineage>
        <taxon>Eukaryota</taxon>
        <taxon>Viridiplantae</taxon>
        <taxon>Streptophyta</taxon>
        <taxon>Embryophyta</taxon>
        <taxon>Tracheophyta</taxon>
        <taxon>Spermatophyta</taxon>
        <taxon>Magnoliopsida</taxon>
        <taxon>eudicotyledons</taxon>
        <taxon>Gunneridae</taxon>
        <taxon>Pentapetalae</taxon>
        <taxon>asterids</taxon>
        <taxon>lamiids</taxon>
        <taxon>Lamiales</taxon>
        <taxon>Oleaceae</taxon>
        <taxon>Forsythieae</taxon>
        <taxon>Abeliophyllum</taxon>
    </lineage>
</organism>
<comment type="caution">
    <text evidence="2">The sequence shown here is derived from an EMBL/GenBank/DDBJ whole genome shotgun (WGS) entry which is preliminary data.</text>
</comment>
<dbReference type="Gene3D" id="1.20.58.760">
    <property type="entry name" value="Peptidase M41"/>
    <property type="match status" value="1"/>
</dbReference>
<dbReference type="GO" id="GO:0008237">
    <property type="term" value="F:metallopeptidase activity"/>
    <property type="evidence" value="ECO:0007669"/>
    <property type="project" value="UniProtKB-KW"/>
</dbReference>
<reference evidence="3" key="1">
    <citation type="submission" date="2024-07" db="EMBL/GenBank/DDBJ databases">
        <title>Two chromosome-level genome assemblies of Korean endemic species Abeliophyllum distichum and Forsythia ovata (Oleaceae).</title>
        <authorList>
            <person name="Jang H."/>
        </authorList>
    </citation>
    <scope>NUCLEOTIDE SEQUENCE [LARGE SCALE GENOMIC DNA]</scope>
</reference>
<sequence>MAYKAVAEYGLNETIGPISLTTLSGGGLDESGGSTLWRRDNGHLVDLVQMEVKALLQSALDVAVSVVCANQTVLEGLGAHLAEKEKVEGEELQEWLNLVVAPSELTFFIRGKQGSILPLQTVQVNK</sequence>
<keyword evidence="2" id="KW-0378">Hydrolase</keyword>
<dbReference type="InterPro" id="IPR000642">
    <property type="entry name" value="Peptidase_M41"/>
</dbReference>
<dbReference type="PANTHER" id="PTHR23076:SF49">
    <property type="entry name" value="ATP-DEPENDENT ZINC METALLOPROTEASE FTSH 7, CHLOROPLASTIC"/>
    <property type="match status" value="1"/>
</dbReference>
<evidence type="ECO:0000313" key="2">
    <source>
        <dbReference type="EMBL" id="KAL2471017.1"/>
    </source>
</evidence>
<dbReference type="SUPFAM" id="SSF140990">
    <property type="entry name" value="FtsH protease domain-like"/>
    <property type="match status" value="1"/>
</dbReference>
<evidence type="ECO:0000313" key="3">
    <source>
        <dbReference type="Proteomes" id="UP001604336"/>
    </source>
</evidence>
<feature type="domain" description="Peptidase M41" evidence="1">
    <location>
        <begin position="1"/>
        <end position="94"/>
    </location>
</feature>
<keyword evidence="2" id="KW-0482">Metalloprotease</keyword>